<comment type="caution">
    <text evidence="3">The sequence shown here is derived from an EMBL/GenBank/DDBJ whole genome shotgun (WGS) entry which is preliminary data.</text>
</comment>
<proteinExistence type="predicted"/>
<organism evidence="3 4">
    <name type="scientific">Roseibium salinum</name>
    <dbReference type="NCBI Taxonomy" id="1604349"/>
    <lineage>
        <taxon>Bacteria</taxon>
        <taxon>Pseudomonadati</taxon>
        <taxon>Pseudomonadota</taxon>
        <taxon>Alphaproteobacteria</taxon>
        <taxon>Hyphomicrobiales</taxon>
        <taxon>Stappiaceae</taxon>
        <taxon>Roseibium</taxon>
    </lineage>
</organism>
<evidence type="ECO:0000259" key="2">
    <source>
        <dbReference type="SMART" id="SM00014"/>
    </source>
</evidence>
<evidence type="ECO:0000313" key="4">
    <source>
        <dbReference type="Proteomes" id="UP001300261"/>
    </source>
</evidence>
<dbReference type="SMART" id="SM00014">
    <property type="entry name" value="acidPPc"/>
    <property type="match status" value="1"/>
</dbReference>
<feature type="transmembrane region" description="Helical" evidence="1">
    <location>
        <begin position="202"/>
        <end position="223"/>
    </location>
</feature>
<feature type="transmembrane region" description="Helical" evidence="1">
    <location>
        <begin position="103"/>
        <end position="125"/>
    </location>
</feature>
<dbReference type="Proteomes" id="UP001300261">
    <property type="component" value="Unassembled WGS sequence"/>
</dbReference>
<keyword evidence="1" id="KW-0812">Transmembrane</keyword>
<dbReference type="PANTHER" id="PTHR14969:SF13">
    <property type="entry name" value="AT30094P"/>
    <property type="match status" value="1"/>
</dbReference>
<gene>
    <name evidence="3" type="ORF">ON753_21735</name>
</gene>
<dbReference type="InterPro" id="IPR000326">
    <property type="entry name" value="PAP2/HPO"/>
</dbReference>
<reference evidence="3 4" key="1">
    <citation type="journal article" date="2016" name="Int. J. Syst. Evol. Microbiol.">
        <title>Labrenzia salina sp. nov., isolated from the rhizosphere of the halophyte Arthrocnemum macrostachyum.</title>
        <authorList>
            <person name="Camacho M."/>
            <person name="Redondo-Gomez S."/>
            <person name="Rodriguez-Llorente I."/>
            <person name="Rohde M."/>
            <person name="Sproer C."/>
            <person name="Schumann P."/>
            <person name="Klenk H.P."/>
            <person name="Montero-Calasanz M.D.C."/>
        </authorList>
    </citation>
    <scope>NUCLEOTIDE SEQUENCE [LARGE SCALE GENOMIC DNA]</scope>
    <source>
        <strain evidence="3 4">DSM 29163</strain>
    </source>
</reference>
<accession>A0ABT3R7B4</accession>
<evidence type="ECO:0000313" key="3">
    <source>
        <dbReference type="EMBL" id="MCX2724961.1"/>
    </source>
</evidence>
<feature type="transmembrane region" description="Helical" evidence="1">
    <location>
        <begin position="12"/>
        <end position="31"/>
    </location>
</feature>
<dbReference type="CDD" id="cd03392">
    <property type="entry name" value="PAP2_like_2"/>
    <property type="match status" value="1"/>
</dbReference>
<feature type="transmembrane region" description="Helical" evidence="1">
    <location>
        <begin position="145"/>
        <end position="163"/>
    </location>
</feature>
<dbReference type="EMBL" id="JAPEVI010000003">
    <property type="protein sequence ID" value="MCX2724961.1"/>
    <property type="molecule type" value="Genomic_DNA"/>
</dbReference>
<keyword evidence="4" id="KW-1185">Reference proteome</keyword>
<keyword evidence="1" id="KW-0472">Membrane</keyword>
<dbReference type="Gene3D" id="1.20.144.10">
    <property type="entry name" value="Phosphatidic acid phosphatase type 2/haloperoxidase"/>
    <property type="match status" value="2"/>
</dbReference>
<sequence length="234" mass="25483">MIENLISRISRREWPIVLALLVAASALWAFVELVDEVTEGSTQAVDRALLLLLRSPQDASDPLGPQWFEDMMRDFTALGSTGVLVLVTLAVIGYFLMLSRPKAGLAVFIAVGGGQLLSTAVKVLIDRPRPDLVPHGDHVVTASFPSGHSMMAAVVYLTLAVMVARLRPQWAVKVYILSCAMLITLLVGISRVYLGVHWPTDVLAGWAVGSAWALLCWLATLWLQRRGTLRRGSG</sequence>
<feature type="domain" description="Phosphatidic acid phosphatase type 2/haloperoxidase" evidence="2">
    <location>
        <begin position="103"/>
        <end position="217"/>
    </location>
</feature>
<dbReference type="Pfam" id="PF01569">
    <property type="entry name" value="PAP2"/>
    <property type="match status" value="1"/>
</dbReference>
<feature type="transmembrane region" description="Helical" evidence="1">
    <location>
        <begin position="175"/>
        <end position="196"/>
    </location>
</feature>
<protein>
    <submittedName>
        <fullName evidence="3">Phosphatase PAP2 family protein</fullName>
    </submittedName>
</protein>
<dbReference type="RefSeq" id="WP_265965389.1">
    <property type="nucleotide sequence ID" value="NZ_JAPEVI010000003.1"/>
</dbReference>
<dbReference type="PANTHER" id="PTHR14969">
    <property type="entry name" value="SPHINGOSINE-1-PHOSPHATE PHOSPHOHYDROLASE"/>
    <property type="match status" value="1"/>
</dbReference>
<feature type="transmembrane region" description="Helical" evidence="1">
    <location>
        <begin position="75"/>
        <end position="96"/>
    </location>
</feature>
<dbReference type="SUPFAM" id="SSF48317">
    <property type="entry name" value="Acid phosphatase/Vanadium-dependent haloperoxidase"/>
    <property type="match status" value="1"/>
</dbReference>
<evidence type="ECO:0000256" key="1">
    <source>
        <dbReference type="SAM" id="Phobius"/>
    </source>
</evidence>
<dbReference type="InterPro" id="IPR036938">
    <property type="entry name" value="PAP2/HPO_sf"/>
</dbReference>
<keyword evidence="1" id="KW-1133">Transmembrane helix</keyword>
<name>A0ABT3R7B4_9HYPH</name>